<evidence type="ECO:0000256" key="1">
    <source>
        <dbReference type="ARBA" id="ARBA00004173"/>
    </source>
</evidence>
<dbReference type="AlphaFoldDB" id="A0A915KSX8"/>
<keyword evidence="6" id="KW-1185">Reference proteome</keyword>
<dbReference type="WBParaSite" id="nRc.2.0.1.t42004-RA">
    <property type="protein sequence ID" value="nRc.2.0.1.t42004-RA"/>
    <property type="gene ID" value="nRc.2.0.1.g42004"/>
</dbReference>
<dbReference type="InterPro" id="IPR052033">
    <property type="entry name" value="Glutaryl-CoA_DH_mitochondrial"/>
</dbReference>
<dbReference type="GO" id="GO:0046949">
    <property type="term" value="P:fatty-acyl-CoA biosynthetic process"/>
    <property type="evidence" value="ECO:0007669"/>
    <property type="project" value="TreeGrafter"/>
</dbReference>
<dbReference type="SUPFAM" id="SSF56645">
    <property type="entry name" value="Acyl-CoA dehydrogenase NM domain-like"/>
    <property type="match status" value="1"/>
</dbReference>
<evidence type="ECO:0000313" key="7">
    <source>
        <dbReference type="WBParaSite" id="nRc.2.0.1.t42004-RA"/>
    </source>
</evidence>
<proteinExistence type="predicted"/>
<accession>A0A915KSX8</accession>
<dbReference type="Pfam" id="PF02771">
    <property type="entry name" value="Acyl-CoA_dh_N"/>
    <property type="match status" value="1"/>
</dbReference>
<dbReference type="Gene3D" id="1.10.540.10">
    <property type="entry name" value="Acyl-CoA dehydrogenase/oxidase, N-terminal domain"/>
    <property type="match status" value="1"/>
</dbReference>
<evidence type="ECO:0000256" key="3">
    <source>
        <dbReference type="ARBA" id="ARBA00023002"/>
    </source>
</evidence>
<dbReference type="GO" id="GO:0033539">
    <property type="term" value="P:fatty acid beta-oxidation using acyl-CoA dehydrogenase"/>
    <property type="evidence" value="ECO:0007669"/>
    <property type="project" value="TreeGrafter"/>
</dbReference>
<keyword evidence="4" id="KW-0496">Mitochondrion</keyword>
<dbReference type="PANTHER" id="PTHR42807:SF1">
    <property type="entry name" value="GLUTARYL-COA DEHYDROGENASE, MITOCHONDRIAL"/>
    <property type="match status" value="1"/>
</dbReference>
<evidence type="ECO:0000313" key="6">
    <source>
        <dbReference type="Proteomes" id="UP000887565"/>
    </source>
</evidence>
<dbReference type="InterPro" id="IPR013786">
    <property type="entry name" value="AcylCoA_DH/ox_N"/>
</dbReference>
<sequence length="158" mass="17859">LTRIIFSRSLAKFIRHGRQFSSTPSSTSRPEFNFKDVLDLNSQLTEEEQIVRDQVRQYCQEKLMPRILMANRNEHFDKSILAEMGALGVLGCTIKGYGCPGVSSVAYGLITREVERIDSGYRSAMSVQSSLVMHPIYAYGSEKQKEKYLPDLGIVSIM</sequence>
<evidence type="ECO:0000256" key="2">
    <source>
        <dbReference type="ARBA" id="ARBA00022946"/>
    </source>
</evidence>
<dbReference type="InterPro" id="IPR009100">
    <property type="entry name" value="AcylCoA_DH/oxidase_NM_dom_sf"/>
</dbReference>
<dbReference type="Proteomes" id="UP000887565">
    <property type="component" value="Unplaced"/>
</dbReference>
<dbReference type="GO" id="GO:0005743">
    <property type="term" value="C:mitochondrial inner membrane"/>
    <property type="evidence" value="ECO:0007669"/>
    <property type="project" value="TreeGrafter"/>
</dbReference>
<dbReference type="GO" id="GO:0000062">
    <property type="term" value="F:fatty-acyl-CoA binding"/>
    <property type="evidence" value="ECO:0007669"/>
    <property type="project" value="TreeGrafter"/>
</dbReference>
<comment type="subcellular location">
    <subcellularLocation>
        <location evidence="1">Mitochondrion</location>
    </subcellularLocation>
</comment>
<dbReference type="GO" id="GO:0050660">
    <property type="term" value="F:flavin adenine dinucleotide binding"/>
    <property type="evidence" value="ECO:0007669"/>
    <property type="project" value="InterPro"/>
</dbReference>
<dbReference type="GO" id="GO:0004361">
    <property type="term" value="F:glutaryl-CoA dehydrogenase activity"/>
    <property type="evidence" value="ECO:0007669"/>
    <property type="project" value="TreeGrafter"/>
</dbReference>
<keyword evidence="3" id="KW-0560">Oxidoreductase</keyword>
<organism evidence="6 7">
    <name type="scientific">Romanomermis culicivorax</name>
    <name type="common">Nematode worm</name>
    <dbReference type="NCBI Taxonomy" id="13658"/>
    <lineage>
        <taxon>Eukaryota</taxon>
        <taxon>Metazoa</taxon>
        <taxon>Ecdysozoa</taxon>
        <taxon>Nematoda</taxon>
        <taxon>Enoplea</taxon>
        <taxon>Dorylaimia</taxon>
        <taxon>Mermithida</taxon>
        <taxon>Mermithoidea</taxon>
        <taxon>Mermithidae</taxon>
        <taxon>Romanomermis</taxon>
    </lineage>
</organism>
<feature type="domain" description="Acyl-CoA dehydrogenase/oxidase N-terminal" evidence="5">
    <location>
        <begin position="45"/>
        <end position="152"/>
    </location>
</feature>
<dbReference type="PANTHER" id="PTHR42807">
    <property type="entry name" value="GLUTARYL-COA DEHYDROGENASE, MITOCHONDRIAL"/>
    <property type="match status" value="1"/>
</dbReference>
<dbReference type="FunFam" id="1.10.540.10:FF:000003">
    <property type="entry name" value="glutaryl-CoA dehydrogenase, mitochondrial"/>
    <property type="match status" value="1"/>
</dbReference>
<name>A0A915KSX8_ROMCU</name>
<reference evidence="7" key="1">
    <citation type="submission" date="2022-11" db="UniProtKB">
        <authorList>
            <consortium name="WormBaseParasite"/>
        </authorList>
    </citation>
    <scope>IDENTIFICATION</scope>
</reference>
<dbReference type="OMA" id="GNDAQKD"/>
<protein>
    <submittedName>
        <fullName evidence="7">Acyl-CoA dehydrogenase/oxidase N-terminal domain-containing protein</fullName>
    </submittedName>
</protein>
<evidence type="ECO:0000259" key="5">
    <source>
        <dbReference type="Pfam" id="PF02771"/>
    </source>
</evidence>
<dbReference type="InterPro" id="IPR037069">
    <property type="entry name" value="AcylCoA_DH/ox_N_sf"/>
</dbReference>
<keyword evidence="2" id="KW-0809">Transit peptide</keyword>
<evidence type="ECO:0000256" key="4">
    <source>
        <dbReference type="ARBA" id="ARBA00023128"/>
    </source>
</evidence>